<evidence type="ECO:0000313" key="2">
    <source>
        <dbReference type="Proteomes" id="UP000199659"/>
    </source>
</evidence>
<evidence type="ECO:0000313" key="1">
    <source>
        <dbReference type="EMBL" id="SFR86768.1"/>
    </source>
</evidence>
<protein>
    <recommendedName>
        <fullName evidence="3">DUF3793 family protein</fullName>
    </recommendedName>
</protein>
<keyword evidence="2" id="KW-1185">Reference proteome</keyword>
<gene>
    <name evidence="1" type="ORF">SAMN05661086_02227</name>
</gene>
<dbReference type="RefSeq" id="WP_092560746.1">
    <property type="nucleotide sequence ID" value="NZ_FOYZ01000008.1"/>
</dbReference>
<dbReference type="Proteomes" id="UP000199659">
    <property type="component" value="Unassembled WGS sequence"/>
</dbReference>
<dbReference type="AlphaFoldDB" id="A0A1I6K6S4"/>
<organism evidence="1 2">
    <name type="scientific">Anaeromicropila populeti</name>
    <dbReference type="NCBI Taxonomy" id="37658"/>
    <lineage>
        <taxon>Bacteria</taxon>
        <taxon>Bacillati</taxon>
        <taxon>Bacillota</taxon>
        <taxon>Clostridia</taxon>
        <taxon>Lachnospirales</taxon>
        <taxon>Lachnospiraceae</taxon>
        <taxon>Anaeromicropila</taxon>
    </lineage>
</organism>
<dbReference type="STRING" id="37658.SAMN05661086_02227"/>
<reference evidence="1 2" key="1">
    <citation type="submission" date="2016-10" db="EMBL/GenBank/DDBJ databases">
        <authorList>
            <person name="de Groot N.N."/>
        </authorList>
    </citation>
    <scope>NUCLEOTIDE SEQUENCE [LARGE SCALE GENOMIC DNA]</scope>
    <source>
        <strain evidence="1 2">743A</strain>
    </source>
</reference>
<dbReference type="Pfam" id="PF12672">
    <property type="entry name" value="DUF3793"/>
    <property type="match status" value="1"/>
</dbReference>
<evidence type="ECO:0008006" key="3">
    <source>
        <dbReference type="Google" id="ProtNLM"/>
    </source>
</evidence>
<name>A0A1I6K6S4_9FIRM</name>
<dbReference type="OrthoDB" id="5393676at2"/>
<accession>A0A1I6K6S4</accession>
<sequence>MPTEHVMTYLSNTTELNRVQFQIALQSAPLLKGIREACICTIPDKCSEEVINLLEDTGISYRCIYHKREKCTLYLYREELLERHLERADIQEILIVYGYKGLLMEDMIEQLSGRLHRYYMKENDFPHEIGAFLGYPGEDIKGFIENGGKNCILTGYWKVYQNLKRAKEIFEAFDRAKEEVVDELLNGKSIREIACA</sequence>
<proteinExistence type="predicted"/>
<dbReference type="InterPro" id="IPR024523">
    <property type="entry name" value="DUF3793"/>
</dbReference>
<dbReference type="EMBL" id="FOYZ01000008">
    <property type="protein sequence ID" value="SFR86768.1"/>
    <property type="molecule type" value="Genomic_DNA"/>
</dbReference>